<dbReference type="GO" id="GO:0008410">
    <property type="term" value="F:CoA-transferase activity"/>
    <property type="evidence" value="ECO:0007669"/>
    <property type="project" value="TreeGrafter"/>
</dbReference>
<dbReference type="SUPFAM" id="SSF89796">
    <property type="entry name" value="CoA-transferase family III (CaiB/BaiF)"/>
    <property type="match status" value="1"/>
</dbReference>
<dbReference type="PANTHER" id="PTHR48207:SF3">
    <property type="entry name" value="SUCCINATE--HYDROXYMETHYLGLUTARATE COA-TRANSFERASE"/>
    <property type="match status" value="1"/>
</dbReference>
<accession>A0A157ZYG4</accession>
<dbReference type="Gene3D" id="3.40.50.10540">
    <property type="entry name" value="Crotonobetainyl-coa:carnitine coa-transferase, domain 1"/>
    <property type="match status" value="1"/>
</dbReference>
<protein>
    <submittedName>
        <fullName evidence="3">L-carnitine dehydratase/bile acid-inducible protein F</fullName>
    </submittedName>
</protein>
<evidence type="ECO:0000256" key="1">
    <source>
        <dbReference type="ARBA" id="ARBA00022679"/>
    </source>
</evidence>
<dbReference type="STRING" id="1777143.AWB82_01439"/>
<dbReference type="Proteomes" id="UP000054596">
    <property type="component" value="Unassembled WGS sequence"/>
</dbReference>
<organism evidence="3 4">
    <name type="scientific">Caballeronia glebae</name>
    <dbReference type="NCBI Taxonomy" id="1777143"/>
    <lineage>
        <taxon>Bacteria</taxon>
        <taxon>Pseudomonadati</taxon>
        <taxon>Pseudomonadota</taxon>
        <taxon>Betaproteobacteria</taxon>
        <taxon>Burkholderiales</taxon>
        <taxon>Burkholderiaceae</taxon>
        <taxon>Caballeronia</taxon>
    </lineage>
</organism>
<gene>
    <name evidence="3" type="ORF">AWB82_01439</name>
</gene>
<proteinExistence type="predicted"/>
<dbReference type="InterPro" id="IPR003673">
    <property type="entry name" value="CoA-Trfase_fam_III"/>
</dbReference>
<comment type="caution">
    <text evidence="3">The sequence shown here is derived from an EMBL/GenBank/DDBJ whole genome shotgun (WGS) entry which is preliminary data.</text>
</comment>
<sequence length="446" mass="48266">MHSHMNPSSENQTSANEAKPLEGIRVVSLEHALAAPLCTRHLADLGAEVIKVERIDGGDFSRGYDTYVLGQSTYFVWLNRGKRSLALNVKTEGGRSVLDRLAASADVLVQNLAPGAAERAGLGYERLKSINERLIVADISGYGDRGPFADKKAYDMLIQAESGLISINGAADTPARVGISVADLATGLYTQNAILAALIRRGKTGRGSHVQVAMLDALAEWMHYPMYRHAYNQSVIPRQAMNNPWIAPYGGHATRDGAVVFSVQNEREWRSFCELVLGMPELTHSDAYGSNSRRIAHVAELTALIEAKFADLSSLDVVALLDRAGIANGRLNAPKDLWEHPQLSARDRWREVGIPGGGTIQALLPPAIFDGFEAVMGPVPALGQDTQHVLSELDFSAQQIEALYASGSAMQYADDAPARAAALQQPNREAIESSSALTNETMETRR</sequence>
<dbReference type="Gene3D" id="3.30.1540.10">
    <property type="entry name" value="formyl-coa transferase, domain 3"/>
    <property type="match status" value="1"/>
</dbReference>
<dbReference type="InterPro" id="IPR044855">
    <property type="entry name" value="CoA-Trfase_III_dom3_sf"/>
</dbReference>
<keyword evidence="1" id="KW-0808">Transferase</keyword>
<reference evidence="3" key="1">
    <citation type="submission" date="2016-01" db="EMBL/GenBank/DDBJ databases">
        <authorList>
            <person name="Peeters C."/>
        </authorList>
    </citation>
    <scope>NUCLEOTIDE SEQUENCE [LARGE SCALE GENOMIC DNA]</scope>
    <source>
        <strain evidence="3">LMG 29325</strain>
    </source>
</reference>
<feature type="region of interest" description="Disordered" evidence="2">
    <location>
        <begin position="422"/>
        <end position="446"/>
    </location>
</feature>
<feature type="compositionally biased region" description="Polar residues" evidence="2">
    <location>
        <begin position="424"/>
        <end position="446"/>
    </location>
</feature>
<evidence type="ECO:0000256" key="2">
    <source>
        <dbReference type="SAM" id="MobiDB-lite"/>
    </source>
</evidence>
<dbReference type="InterPro" id="IPR023606">
    <property type="entry name" value="CoA-Trfase_III_dom_1_sf"/>
</dbReference>
<dbReference type="EMBL" id="FCOJ02000007">
    <property type="protein sequence ID" value="SAK50571.1"/>
    <property type="molecule type" value="Genomic_DNA"/>
</dbReference>
<dbReference type="AlphaFoldDB" id="A0A157ZYG4"/>
<evidence type="ECO:0000313" key="3">
    <source>
        <dbReference type="EMBL" id="SAK50571.1"/>
    </source>
</evidence>
<dbReference type="Pfam" id="PF02515">
    <property type="entry name" value="CoA_transf_3"/>
    <property type="match status" value="1"/>
</dbReference>
<name>A0A157ZYG4_9BURK</name>
<dbReference type="PANTHER" id="PTHR48207">
    <property type="entry name" value="SUCCINATE--HYDROXYMETHYLGLUTARATE COA-TRANSFERASE"/>
    <property type="match status" value="1"/>
</dbReference>
<dbReference type="InterPro" id="IPR050483">
    <property type="entry name" value="CoA-transferase_III_domain"/>
</dbReference>
<evidence type="ECO:0000313" key="4">
    <source>
        <dbReference type="Proteomes" id="UP000054596"/>
    </source>
</evidence>
<keyword evidence="4" id="KW-1185">Reference proteome</keyword>